<sequence length="59" mass="6787">MSEQIAPELQADAESIGHAVYRAMRAEMIDASRQREGIDTPLLMEAWRPRRPTRPPARR</sequence>
<gene>
    <name evidence="1" type="ORF">ID875_20925</name>
</gene>
<proteinExistence type="predicted"/>
<accession>A0A927GNW0</accession>
<name>A0A927GNW0_STRGL</name>
<evidence type="ECO:0000313" key="1">
    <source>
        <dbReference type="EMBL" id="MBD2829850.1"/>
    </source>
</evidence>
<dbReference type="AlphaFoldDB" id="A0A927GNW0"/>
<reference evidence="1" key="1">
    <citation type="journal article" date="2020" name="PLoS ONE">
        <title>Isolation and characterization of Streptomyces bacteriophages and Streptomyces strains encoding biosynthetic arsenals: Streptomyces strains and phages for antibiotic discovery.</title>
        <authorList>
            <person name="Montano E.T."/>
            <person name="Nideffer J.F."/>
            <person name="Brumage L."/>
            <person name="Erb M."/>
            <person name="Derman A.I."/>
            <person name="Davis J.P."/>
            <person name="Estrada E."/>
            <person name="Fu S."/>
            <person name="Le D."/>
            <person name="Vuppala A."/>
            <person name="Tran C."/>
            <person name="Luterstein E."/>
            <person name="Lakkaraju S."/>
            <person name="Panchagnula S."/>
            <person name="Ren C."/>
            <person name="Doan J."/>
            <person name="Tran S."/>
            <person name="Soriano J."/>
            <person name="Fujita Y."/>
            <person name="Gutala P."/>
            <person name="Fujii Q."/>
            <person name="Lee M."/>
            <person name="Bui A."/>
            <person name="Villarreal C."/>
            <person name="Shing S.R."/>
            <person name="Kim S."/>
            <person name="Freeman D."/>
            <person name="Racha V."/>
            <person name="Ho A."/>
            <person name="Kumar P."/>
            <person name="Falah K."/>
            <person name="Dawson T."/>
            <person name="Enustun E."/>
            <person name="Prichard A."/>
            <person name="Gomez A."/>
            <person name="Khanna K."/>
            <person name="Trigg S."/>
            <person name="Fernandez L."/>
            <person name="Pogliano K."/>
            <person name="Pogliano J."/>
        </authorList>
    </citation>
    <scope>NUCLEOTIDE SEQUENCE</scope>
    <source>
        <strain evidence="1">QF2</strain>
    </source>
</reference>
<comment type="caution">
    <text evidence="1">The sequence shown here is derived from an EMBL/GenBank/DDBJ whole genome shotgun (WGS) entry which is preliminary data.</text>
</comment>
<protein>
    <submittedName>
        <fullName evidence="1">Uncharacterized protein</fullName>
    </submittedName>
</protein>
<dbReference type="EMBL" id="JACWUS010000005">
    <property type="protein sequence ID" value="MBD2829850.1"/>
    <property type="molecule type" value="Genomic_DNA"/>
</dbReference>
<organism evidence="1">
    <name type="scientific">Streptomyces globisporus</name>
    <dbReference type="NCBI Taxonomy" id="1908"/>
    <lineage>
        <taxon>Bacteria</taxon>
        <taxon>Bacillati</taxon>
        <taxon>Actinomycetota</taxon>
        <taxon>Actinomycetes</taxon>
        <taxon>Kitasatosporales</taxon>
        <taxon>Streptomycetaceae</taxon>
        <taxon>Streptomyces</taxon>
    </lineage>
</organism>